<evidence type="ECO:0000256" key="2">
    <source>
        <dbReference type="SAM" id="MobiDB-lite"/>
    </source>
</evidence>
<proteinExistence type="predicted"/>
<dbReference type="EMBL" id="JAZGQO010000002">
    <property type="protein sequence ID" value="KAK6190184.1"/>
    <property type="molecule type" value="Genomic_DNA"/>
</dbReference>
<sequence length="932" mass="103148">MATTEESPIFVQSEDESDDGDDVIVIKEEPPVVDNDVIFVSATLAINKLTDTPSKAEPSDCVQTVLCDSTCNIDDDDDDDDSTSTPSVSVNKQNVDLETNLEDVFGNGIDQLLRAAGYTSSPSVADDLNKAPDSQGVTDSSDASAAGTSQDHVSTVTADAQMDIDANKDENDRSVEHQTNSSTNLANQTLDATVNTSAQADANSLSVNGATTDLFPNQTYVNTMRSCTLNNNNDVLVNSLLITNNSAATQPSSTLHTDTKDEAFQQIEQYVRLLAETDSQDPKLCTSANPLRTHETPKTGPTLGISTNYANIPNQTPLNYNNSDLKCSRIGPDNQFNSNMCMQTSPTISANLLNQVQVTPNNVLKRADQSGASCSSTTNTAASACNTNQETVSNNDDRFLSSLFDMYLPNSNSTSTPKPSLSRTTDLSQDNLPPRKRYKYTINMSQSQSIDYGSSVAMDTNILTNKSNQSEIICVKCAKSSLTKVSCCSNGHDFCDICIQEHTKQVLLEKTFKYLFCLEESCRGVYSIDELKKTLPEMVVDILEKREVEKCDENTEDRQKDDHQDIPPEWSPIDERSTLKIVVLDNDSIEFITVAIRFYKTMNGVRFCLHRISRVQNLTLWKYYNLKRIEMIHENDGLDVQEETLFHGTQGQCVEAITKKGFDWRLCGKHGSLYGEGSYFAKNAIYSHDYTDFHNFKQVRHHRKKFQAIRQKLNLFHPPPAHQSLVSIPYTPNFNPPPPAHQLLFGSTNNSQGSFISVVNSVPVPNPTYLGASTSSAFNMFSSAPNSLYSLSNRNIPVNLNPQHSNYPINNPLLGLNDLNTPVINPHMPTRGNSVPNVTLEAASDSSSEAKEPEFLLKMFLSRVLVGKSTGGQKGYRKPPPLYPETDKMGRCYDSCVDNIFDPKIWVVFDSHQSYPEYLIEYTCCDLTESPL</sequence>
<dbReference type="InterPro" id="IPR051712">
    <property type="entry name" value="ARTD-AVP"/>
</dbReference>
<reference evidence="4 5" key="1">
    <citation type="submission" date="2024-01" db="EMBL/GenBank/DDBJ databases">
        <title>The genome of the rayed Mediterranean limpet Patella caerulea (Linnaeus, 1758).</title>
        <authorList>
            <person name="Anh-Thu Weber A."/>
            <person name="Halstead-Nussloch G."/>
        </authorList>
    </citation>
    <scope>NUCLEOTIDE SEQUENCE [LARGE SCALE GENOMIC DNA]</scope>
    <source>
        <strain evidence="4">AATW-2023a</strain>
        <tissue evidence="4">Whole specimen</tissue>
    </source>
</reference>
<dbReference type="AlphaFoldDB" id="A0AAN8KBM2"/>
<dbReference type="GO" id="GO:1990404">
    <property type="term" value="F:NAD+-protein mono-ADP-ribosyltransferase activity"/>
    <property type="evidence" value="ECO:0007669"/>
    <property type="project" value="TreeGrafter"/>
</dbReference>
<feature type="region of interest" description="Disordered" evidence="2">
    <location>
        <begin position="1"/>
        <end position="21"/>
    </location>
</feature>
<dbReference type="PANTHER" id="PTHR45740:SF2">
    <property type="entry name" value="POLY [ADP-RIBOSE] POLYMERASE"/>
    <property type="match status" value="1"/>
</dbReference>
<evidence type="ECO:0000259" key="3">
    <source>
        <dbReference type="PROSITE" id="PS51059"/>
    </source>
</evidence>
<comment type="caution">
    <text evidence="4">The sequence shown here is derived from an EMBL/GenBank/DDBJ whole genome shotgun (WGS) entry which is preliminary data.</text>
</comment>
<accession>A0AAN8KBM2</accession>
<dbReference type="GO" id="GO:0003950">
    <property type="term" value="F:NAD+ poly-ADP-ribosyltransferase activity"/>
    <property type="evidence" value="ECO:0007669"/>
    <property type="project" value="UniProtKB-UniRule"/>
</dbReference>
<protein>
    <recommendedName>
        <fullName evidence="1">Poly [ADP-ribose] polymerase</fullName>
        <shortName evidence="1">PARP</shortName>
        <ecNumber evidence="1">2.4.2.-</ecNumber>
    </recommendedName>
</protein>
<dbReference type="Pfam" id="PF00644">
    <property type="entry name" value="PARP"/>
    <property type="match status" value="1"/>
</dbReference>
<dbReference type="SUPFAM" id="SSF56399">
    <property type="entry name" value="ADP-ribosylation"/>
    <property type="match status" value="2"/>
</dbReference>
<keyword evidence="1" id="KW-0328">Glycosyltransferase</keyword>
<dbReference type="InterPro" id="IPR012317">
    <property type="entry name" value="Poly(ADP-ribose)pol_cat_dom"/>
</dbReference>
<dbReference type="GO" id="GO:0005634">
    <property type="term" value="C:nucleus"/>
    <property type="evidence" value="ECO:0007669"/>
    <property type="project" value="TreeGrafter"/>
</dbReference>
<feature type="domain" description="PARP catalytic" evidence="3">
    <location>
        <begin position="567"/>
        <end position="932"/>
    </location>
</feature>
<feature type="region of interest" description="Disordered" evidence="2">
    <location>
        <begin position="411"/>
        <end position="435"/>
    </location>
</feature>
<feature type="compositionally biased region" description="Basic and acidic residues" evidence="2">
    <location>
        <begin position="551"/>
        <end position="566"/>
    </location>
</feature>
<evidence type="ECO:0000256" key="1">
    <source>
        <dbReference type="RuleBase" id="RU362114"/>
    </source>
</evidence>
<evidence type="ECO:0000313" key="4">
    <source>
        <dbReference type="EMBL" id="KAK6190184.1"/>
    </source>
</evidence>
<evidence type="ECO:0000313" key="5">
    <source>
        <dbReference type="Proteomes" id="UP001347796"/>
    </source>
</evidence>
<feature type="region of interest" description="Disordered" evidence="2">
    <location>
        <begin position="124"/>
        <end position="155"/>
    </location>
</feature>
<feature type="region of interest" description="Disordered" evidence="2">
    <location>
        <begin position="551"/>
        <end position="572"/>
    </location>
</feature>
<dbReference type="PROSITE" id="PS51059">
    <property type="entry name" value="PARP_CATALYTIC"/>
    <property type="match status" value="1"/>
</dbReference>
<keyword evidence="5" id="KW-1185">Reference proteome</keyword>
<dbReference type="EC" id="2.4.2.-" evidence="1"/>
<keyword evidence="1" id="KW-0808">Transferase</keyword>
<name>A0AAN8KBM2_PATCE</name>
<feature type="compositionally biased region" description="Low complexity" evidence="2">
    <location>
        <begin position="411"/>
        <end position="422"/>
    </location>
</feature>
<dbReference type="PANTHER" id="PTHR45740">
    <property type="entry name" value="POLY [ADP-RIBOSE] POLYMERASE"/>
    <property type="match status" value="1"/>
</dbReference>
<organism evidence="4 5">
    <name type="scientific">Patella caerulea</name>
    <name type="common">Rayed Mediterranean limpet</name>
    <dbReference type="NCBI Taxonomy" id="87958"/>
    <lineage>
        <taxon>Eukaryota</taxon>
        <taxon>Metazoa</taxon>
        <taxon>Spiralia</taxon>
        <taxon>Lophotrochozoa</taxon>
        <taxon>Mollusca</taxon>
        <taxon>Gastropoda</taxon>
        <taxon>Patellogastropoda</taxon>
        <taxon>Patelloidea</taxon>
        <taxon>Patellidae</taxon>
        <taxon>Patella</taxon>
    </lineage>
</organism>
<dbReference type="Gene3D" id="3.90.228.10">
    <property type="match status" value="2"/>
</dbReference>
<dbReference type="Proteomes" id="UP001347796">
    <property type="component" value="Unassembled WGS sequence"/>
</dbReference>
<keyword evidence="1" id="KW-0520">NAD</keyword>
<gene>
    <name evidence="4" type="ORF">SNE40_002106</name>
</gene>